<dbReference type="AlphaFoldDB" id="A0A3A8NWW2"/>
<protein>
    <submittedName>
        <fullName evidence="4">Cupin domain-containing protein</fullName>
    </submittedName>
</protein>
<feature type="domain" description="Cupin type-2" evidence="3">
    <location>
        <begin position="46"/>
        <end position="117"/>
    </location>
</feature>
<evidence type="ECO:0000313" key="4">
    <source>
        <dbReference type="EMBL" id="RKH45625.1"/>
    </source>
</evidence>
<dbReference type="Pfam" id="PF07883">
    <property type="entry name" value="Cupin_2"/>
    <property type="match status" value="1"/>
</dbReference>
<keyword evidence="5" id="KW-1185">Reference proteome</keyword>
<proteinExistence type="predicted"/>
<evidence type="ECO:0000259" key="3">
    <source>
        <dbReference type="Pfam" id="PF07883"/>
    </source>
</evidence>
<comment type="caution">
    <text evidence="4">The sequence shown here is derived from an EMBL/GenBank/DDBJ whole genome shotgun (WGS) entry which is preliminary data.</text>
</comment>
<dbReference type="CDD" id="cd02224">
    <property type="entry name" value="cupin_SPO2919-like"/>
    <property type="match status" value="1"/>
</dbReference>
<reference evidence="5" key="1">
    <citation type="submission" date="2018-09" db="EMBL/GenBank/DDBJ databases">
        <authorList>
            <person name="Livingstone P.G."/>
            <person name="Whitworth D.E."/>
        </authorList>
    </citation>
    <scope>NUCLEOTIDE SEQUENCE [LARGE SCALE GENOMIC DNA]</scope>
    <source>
        <strain evidence="5">CA040B</strain>
    </source>
</reference>
<dbReference type="GO" id="GO:0046872">
    <property type="term" value="F:metal ion binding"/>
    <property type="evidence" value="ECO:0007669"/>
    <property type="project" value="UniProtKB-KW"/>
</dbReference>
<dbReference type="PANTHER" id="PTHR35848:SF9">
    <property type="entry name" value="SLL1358 PROTEIN"/>
    <property type="match status" value="1"/>
</dbReference>
<gene>
    <name evidence="4" type="ORF">D7X12_07480</name>
</gene>
<keyword evidence="1" id="KW-0479">Metal-binding</keyword>
<accession>A0A3A8NWW2</accession>
<dbReference type="Proteomes" id="UP000273405">
    <property type="component" value="Unassembled WGS sequence"/>
</dbReference>
<dbReference type="EMBL" id="RAWG01000033">
    <property type="protein sequence ID" value="RKH45625.1"/>
    <property type="molecule type" value="Genomic_DNA"/>
</dbReference>
<dbReference type="InterPro" id="IPR014710">
    <property type="entry name" value="RmlC-like_jellyroll"/>
</dbReference>
<dbReference type="InterPro" id="IPR051610">
    <property type="entry name" value="GPI/OXD"/>
</dbReference>
<dbReference type="Gene3D" id="2.60.120.10">
    <property type="entry name" value="Jelly Rolls"/>
    <property type="match status" value="1"/>
</dbReference>
<dbReference type="RefSeq" id="WP_120624588.1">
    <property type="nucleotide sequence ID" value="NZ_RAWG01000033.1"/>
</dbReference>
<dbReference type="PANTHER" id="PTHR35848">
    <property type="entry name" value="OXALATE-BINDING PROTEIN"/>
    <property type="match status" value="1"/>
</dbReference>
<evidence type="ECO:0000313" key="5">
    <source>
        <dbReference type="Proteomes" id="UP000273405"/>
    </source>
</evidence>
<feature type="region of interest" description="Disordered" evidence="2">
    <location>
        <begin position="1"/>
        <end position="20"/>
    </location>
</feature>
<evidence type="ECO:0000256" key="2">
    <source>
        <dbReference type="SAM" id="MobiDB-lite"/>
    </source>
</evidence>
<sequence>MKKLDLSAIPSQAGSSYPPPFDAPCNAQSTQRLARHAGLTAFGVNLTVIEPGAWSSQRHWHSHDDEFVWVMEGALTLVTNAGEEVLRAGDCVAFKRGDPDGHHLINKSGRPAKVLEVGNSAPEDRCEYPDIDLLSIRSEPGYTHRDGTPYPGKK</sequence>
<dbReference type="OrthoDB" id="5290459at2"/>
<name>A0A3A8NWW2_9BACT</name>
<dbReference type="SUPFAM" id="SSF51182">
    <property type="entry name" value="RmlC-like cupins"/>
    <property type="match status" value="1"/>
</dbReference>
<dbReference type="InterPro" id="IPR011051">
    <property type="entry name" value="RmlC_Cupin_sf"/>
</dbReference>
<organism evidence="4 5">
    <name type="scientific">Corallococcus sicarius</name>
    <dbReference type="NCBI Taxonomy" id="2316726"/>
    <lineage>
        <taxon>Bacteria</taxon>
        <taxon>Pseudomonadati</taxon>
        <taxon>Myxococcota</taxon>
        <taxon>Myxococcia</taxon>
        <taxon>Myxococcales</taxon>
        <taxon>Cystobacterineae</taxon>
        <taxon>Myxococcaceae</taxon>
        <taxon>Corallococcus</taxon>
    </lineage>
</organism>
<dbReference type="InterPro" id="IPR013096">
    <property type="entry name" value="Cupin_2"/>
</dbReference>
<evidence type="ECO:0000256" key="1">
    <source>
        <dbReference type="ARBA" id="ARBA00022723"/>
    </source>
</evidence>